<dbReference type="GO" id="GO:0030313">
    <property type="term" value="C:cell envelope"/>
    <property type="evidence" value="ECO:0007669"/>
    <property type="project" value="UniProtKB-SubCell"/>
</dbReference>
<dbReference type="CDD" id="cd01536">
    <property type="entry name" value="PBP1_ABC_sugar_binding-like"/>
    <property type="match status" value="1"/>
</dbReference>
<sequence>MDEKKGAPKKIKQWFQRNKDFQEIQEHVQDKGLVGFADKQAKRMDRRKFINTMALTTGGLAAMGHLGFGKEAEAADQRFKAAYSALMMAVFWVTKGAETFQHLGGITGFDIEIFDATADSGKQRSQIDLIASKYDEYDVVFIHPAAIGAYTEPVKELISKGVVVVDIDTLLVPDLSTLDILTFTEPDNIFMGSQVTEYLCKKIDYKGNVVHTQGQLTHTGAQGRAKGFRQVISKYPDIKVIDETPGEWSVDKTRQIWDSLLVKYDKIDGGFFHNDDMALGAYAALQAVGRAEETVLCGVDAMAPALRELKKGHIQGTVFNPACRVHGYAFWAAWFHLVNKVKKADIPSFIRCDGPVVTVDSRPDEIDSYIWCNEHYLI</sequence>
<dbReference type="InterPro" id="IPR006311">
    <property type="entry name" value="TAT_signal"/>
</dbReference>
<name>A0A9D5JUD9_9BACT</name>
<keyword evidence="4" id="KW-0472">Membrane</keyword>
<dbReference type="SUPFAM" id="SSF53822">
    <property type="entry name" value="Periplasmic binding protein-like I"/>
    <property type="match status" value="1"/>
</dbReference>
<dbReference type="PANTHER" id="PTHR46847:SF1">
    <property type="entry name" value="D-ALLOSE-BINDING PERIPLASMIC PROTEIN-RELATED"/>
    <property type="match status" value="1"/>
</dbReference>
<proteinExistence type="inferred from homology"/>
<dbReference type="PROSITE" id="PS51318">
    <property type="entry name" value="TAT"/>
    <property type="match status" value="1"/>
</dbReference>
<dbReference type="GO" id="GO:0030246">
    <property type="term" value="F:carbohydrate binding"/>
    <property type="evidence" value="ECO:0007669"/>
    <property type="project" value="UniProtKB-ARBA"/>
</dbReference>
<evidence type="ECO:0000256" key="3">
    <source>
        <dbReference type="ARBA" id="ARBA00022729"/>
    </source>
</evidence>
<comment type="similarity">
    <text evidence="2">Belongs to the bacterial solute-binding protein 2 family.</text>
</comment>
<evidence type="ECO:0000259" key="5">
    <source>
        <dbReference type="Pfam" id="PF13407"/>
    </source>
</evidence>
<evidence type="ECO:0000256" key="4">
    <source>
        <dbReference type="SAM" id="Phobius"/>
    </source>
</evidence>
<evidence type="ECO:0000313" key="6">
    <source>
        <dbReference type="EMBL" id="MBD3324429.1"/>
    </source>
</evidence>
<keyword evidence="3" id="KW-0732">Signal</keyword>
<evidence type="ECO:0000256" key="1">
    <source>
        <dbReference type="ARBA" id="ARBA00004196"/>
    </source>
</evidence>
<organism evidence="6 7">
    <name type="scientific">candidate division KSB3 bacterium</name>
    <dbReference type="NCBI Taxonomy" id="2044937"/>
    <lineage>
        <taxon>Bacteria</taxon>
        <taxon>candidate division KSB3</taxon>
    </lineage>
</organism>
<gene>
    <name evidence="6" type="ORF">GF339_07570</name>
</gene>
<evidence type="ECO:0000313" key="7">
    <source>
        <dbReference type="Proteomes" id="UP000649604"/>
    </source>
</evidence>
<protein>
    <submittedName>
        <fullName evidence="6">Substrate-binding domain-containing protein</fullName>
    </submittedName>
</protein>
<feature type="domain" description="Periplasmic binding protein" evidence="5">
    <location>
        <begin position="107"/>
        <end position="337"/>
    </location>
</feature>
<keyword evidence="4" id="KW-1133">Transmembrane helix</keyword>
<dbReference type="Gene3D" id="3.40.50.2300">
    <property type="match status" value="2"/>
</dbReference>
<dbReference type="AlphaFoldDB" id="A0A9D5JUD9"/>
<dbReference type="Pfam" id="PF13407">
    <property type="entry name" value="Peripla_BP_4"/>
    <property type="match status" value="1"/>
</dbReference>
<dbReference type="PANTHER" id="PTHR46847">
    <property type="entry name" value="D-ALLOSE-BINDING PERIPLASMIC PROTEIN-RELATED"/>
    <property type="match status" value="1"/>
</dbReference>
<comment type="subcellular location">
    <subcellularLocation>
        <location evidence="1">Cell envelope</location>
    </subcellularLocation>
</comment>
<dbReference type="EMBL" id="WJJP01000235">
    <property type="protein sequence ID" value="MBD3324429.1"/>
    <property type="molecule type" value="Genomic_DNA"/>
</dbReference>
<reference evidence="6" key="1">
    <citation type="submission" date="2019-11" db="EMBL/GenBank/DDBJ databases">
        <title>Microbial mats filling the niche in hypersaline microbial mats.</title>
        <authorList>
            <person name="Wong H.L."/>
            <person name="Macleod F.I."/>
            <person name="White R.A. III"/>
            <person name="Burns B.P."/>
        </authorList>
    </citation>
    <scope>NUCLEOTIDE SEQUENCE</scope>
    <source>
        <strain evidence="6">Rbin_158</strain>
    </source>
</reference>
<dbReference type="InterPro" id="IPR028082">
    <property type="entry name" value="Peripla_BP_I"/>
</dbReference>
<feature type="transmembrane region" description="Helical" evidence="4">
    <location>
        <begin position="49"/>
        <end position="68"/>
    </location>
</feature>
<accession>A0A9D5JUD9</accession>
<dbReference type="Proteomes" id="UP000649604">
    <property type="component" value="Unassembled WGS sequence"/>
</dbReference>
<comment type="caution">
    <text evidence="6">The sequence shown here is derived from an EMBL/GenBank/DDBJ whole genome shotgun (WGS) entry which is preliminary data.</text>
</comment>
<evidence type="ECO:0000256" key="2">
    <source>
        <dbReference type="ARBA" id="ARBA00007639"/>
    </source>
</evidence>
<keyword evidence="4" id="KW-0812">Transmembrane</keyword>
<dbReference type="InterPro" id="IPR025997">
    <property type="entry name" value="SBP_2_dom"/>
</dbReference>